<dbReference type="PIRSF" id="PIRSF000103">
    <property type="entry name" value="HIBADH"/>
    <property type="match status" value="1"/>
</dbReference>
<dbReference type="InterPro" id="IPR008927">
    <property type="entry name" value="6-PGluconate_DH-like_C_sf"/>
</dbReference>
<dbReference type="PROSITE" id="PS00895">
    <property type="entry name" value="3_HYDROXYISOBUT_DH"/>
    <property type="match status" value="1"/>
</dbReference>
<accession>A0A1H2IV88</accession>
<dbReference type="RefSeq" id="WP_092236111.1">
    <property type="nucleotide sequence ID" value="NZ_FNLL01000009.1"/>
</dbReference>
<feature type="active site" evidence="4">
    <location>
        <position position="177"/>
    </location>
</feature>
<evidence type="ECO:0000259" key="6">
    <source>
        <dbReference type="Pfam" id="PF14833"/>
    </source>
</evidence>
<organism evidence="7 8">
    <name type="scientific">Desulfobacula phenolica</name>
    <dbReference type="NCBI Taxonomy" id="90732"/>
    <lineage>
        <taxon>Bacteria</taxon>
        <taxon>Pseudomonadati</taxon>
        <taxon>Thermodesulfobacteriota</taxon>
        <taxon>Desulfobacteria</taxon>
        <taxon>Desulfobacterales</taxon>
        <taxon>Desulfobacteraceae</taxon>
        <taxon>Desulfobacula</taxon>
    </lineage>
</organism>
<keyword evidence="3" id="KW-0520">NAD</keyword>
<dbReference type="InterPro" id="IPR036291">
    <property type="entry name" value="NAD(P)-bd_dom_sf"/>
</dbReference>
<keyword evidence="8" id="KW-1185">Reference proteome</keyword>
<dbReference type="InterPro" id="IPR002204">
    <property type="entry name" value="3-OH-isobutyrate_DH-rel_CS"/>
</dbReference>
<protein>
    <submittedName>
        <fullName evidence="7">3-hydroxyisobutyrate dehydrogenase</fullName>
    </submittedName>
</protein>
<keyword evidence="2" id="KW-0560">Oxidoreductase</keyword>
<dbReference type="SUPFAM" id="SSF48179">
    <property type="entry name" value="6-phosphogluconate dehydrogenase C-terminal domain-like"/>
    <property type="match status" value="1"/>
</dbReference>
<dbReference type="GO" id="GO:0016491">
    <property type="term" value="F:oxidoreductase activity"/>
    <property type="evidence" value="ECO:0007669"/>
    <property type="project" value="UniProtKB-KW"/>
</dbReference>
<dbReference type="GO" id="GO:0050661">
    <property type="term" value="F:NADP binding"/>
    <property type="evidence" value="ECO:0007669"/>
    <property type="project" value="InterPro"/>
</dbReference>
<evidence type="ECO:0000313" key="8">
    <source>
        <dbReference type="Proteomes" id="UP000199608"/>
    </source>
</evidence>
<evidence type="ECO:0000256" key="2">
    <source>
        <dbReference type="ARBA" id="ARBA00023002"/>
    </source>
</evidence>
<evidence type="ECO:0000256" key="4">
    <source>
        <dbReference type="PIRSR" id="PIRSR000103-1"/>
    </source>
</evidence>
<dbReference type="AlphaFoldDB" id="A0A1H2IV88"/>
<name>A0A1H2IV88_9BACT</name>
<dbReference type="InterPro" id="IPR029154">
    <property type="entry name" value="HIBADH-like_NADP-bd"/>
</dbReference>
<evidence type="ECO:0000259" key="5">
    <source>
        <dbReference type="Pfam" id="PF03446"/>
    </source>
</evidence>
<dbReference type="InterPro" id="IPR013328">
    <property type="entry name" value="6PGD_dom2"/>
</dbReference>
<sequence length="292" mass="31043">MSVEPGQTSVGFIGLGVMGQSMAGHILNAGYELHVHTRTRQKAEIILSKGAVWEDTVGRLSRKCDVIITMVGFPADVEDVYLGPDGILNHAGKGTVVIDMTTSSPDLAVRIYEQAKLFSIECLDAPVSGGDLGALNATLSIMAGGDKKIFDKMIPLFEVMGKNIVFQGKAGSGQHTKMANQIAIAAGMVAVCESLAYAKKAGLDPQTVLKSIGQGAAGSWSLNNLGPRMIAGDLEPGFYIKHFIKDMKIAIASSSRSGLRTPGLDLAMSLYEKTVKMGYENKGTQALFKLFE</sequence>
<dbReference type="PANTHER" id="PTHR43060">
    <property type="entry name" value="3-HYDROXYISOBUTYRATE DEHYDROGENASE-LIKE 1, MITOCHONDRIAL-RELATED"/>
    <property type="match status" value="1"/>
</dbReference>
<gene>
    <name evidence="7" type="ORF">SAMN04487931_109186</name>
</gene>
<dbReference type="GO" id="GO:0051287">
    <property type="term" value="F:NAD binding"/>
    <property type="evidence" value="ECO:0007669"/>
    <property type="project" value="InterPro"/>
</dbReference>
<feature type="domain" description="6-phosphogluconate dehydrogenase NADP-binding" evidence="5">
    <location>
        <begin position="10"/>
        <end position="166"/>
    </location>
</feature>
<dbReference type="GO" id="GO:0016054">
    <property type="term" value="P:organic acid catabolic process"/>
    <property type="evidence" value="ECO:0007669"/>
    <property type="project" value="UniProtKB-ARBA"/>
</dbReference>
<dbReference type="Gene3D" id="3.40.50.720">
    <property type="entry name" value="NAD(P)-binding Rossmann-like Domain"/>
    <property type="match status" value="1"/>
</dbReference>
<comment type="similarity">
    <text evidence="1">Belongs to the HIBADH-related family.</text>
</comment>
<dbReference type="SUPFAM" id="SSF51735">
    <property type="entry name" value="NAD(P)-binding Rossmann-fold domains"/>
    <property type="match status" value="1"/>
</dbReference>
<feature type="domain" description="3-hydroxyisobutyrate dehydrogenase-like NAD-binding" evidence="6">
    <location>
        <begin position="171"/>
        <end position="290"/>
    </location>
</feature>
<dbReference type="Proteomes" id="UP000199608">
    <property type="component" value="Unassembled WGS sequence"/>
</dbReference>
<dbReference type="InterPro" id="IPR015815">
    <property type="entry name" value="HIBADH-related"/>
</dbReference>
<dbReference type="EMBL" id="FNLL01000009">
    <property type="protein sequence ID" value="SDU47738.1"/>
    <property type="molecule type" value="Genomic_DNA"/>
</dbReference>
<dbReference type="Pfam" id="PF14833">
    <property type="entry name" value="NAD_binding_11"/>
    <property type="match status" value="1"/>
</dbReference>
<reference evidence="8" key="1">
    <citation type="submission" date="2016-10" db="EMBL/GenBank/DDBJ databases">
        <authorList>
            <person name="Varghese N."/>
            <person name="Submissions S."/>
        </authorList>
    </citation>
    <scope>NUCLEOTIDE SEQUENCE [LARGE SCALE GENOMIC DNA]</scope>
    <source>
        <strain evidence="8">DSM 3384</strain>
    </source>
</reference>
<evidence type="ECO:0000256" key="1">
    <source>
        <dbReference type="ARBA" id="ARBA00009080"/>
    </source>
</evidence>
<dbReference type="Gene3D" id="1.10.1040.10">
    <property type="entry name" value="N-(1-d-carboxylethyl)-l-norvaline Dehydrogenase, domain 2"/>
    <property type="match status" value="1"/>
</dbReference>
<dbReference type="Pfam" id="PF03446">
    <property type="entry name" value="NAD_binding_2"/>
    <property type="match status" value="1"/>
</dbReference>
<dbReference type="PANTHER" id="PTHR43060:SF15">
    <property type="entry name" value="3-HYDROXYISOBUTYRATE DEHYDROGENASE-LIKE 1, MITOCHONDRIAL-RELATED"/>
    <property type="match status" value="1"/>
</dbReference>
<evidence type="ECO:0000256" key="3">
    <source>
        <dbReference type="ARBA" id="ARBA00023027"/>
    </source>
</evidence>
<proteinExistence type="inferred from homology"/>
<evidence type="ECO:0000313" key="7">
    <source>
        <dbReference type="EMBL" id="SDU47738.1"/>
    </source>
</evidence>
<dbReference type="InterPro" id="IPR006115">
    <property type="entry name" value="6PGDH_NADP-bd"/>
</dbReference>